<dbReference type="EMBL" id="JAINVV010000002">
    <property type="protein sequence ID" value="MBY8821381.1"/>
    <property type="molecule type" value="Genomic_DNA"/>
</dbReference>
<evidence type="ECO:0000313" key="2">
    <source>
        <dbReference type="Proteomes" id="UP000706039"/>
    </source>
</evidence>
<dbReference type="Pfam" id="PF13148">
    <property type="entry name" value="DUF3987"/>
    <property type="match status" value="1"/>
</dbReference>
<evidence type="ECO:0000313" key="1">
    <source>
        <dbReference type="EMBL" id="MBY8821381.1"/>
    </source>
</evidence>
<sequence length="491" mass="53854">MVDLTELWKLPAGNDDHIKQQEAEQAAAMREYLATATLDSTQQRPVHGALPMPPGFVGALAQYVLQHAIRPVPEVAVVAALGIMAGIAGREWTTFTNSGLNLYIVLVARSAIGKEAMHTGIATVMRAAEVQNPDVRECFDFSEYASGPALIKGINLHPCLLNIAGEIGHKFLAMSKGRESALNSLRKVLTDLYSKSGSSGIVGGISYSSQDNNVLSADSVAYSLVGETTPGTFYESITDGMMSDGFMSRFLVIQYDGERPPENPTPLAGPPLPLVEWLAKIAQHAFTLRTRSLFCTVPPQPDARRVLDAFRDECDHNINAAGDDERLRQLWARAHLKALRVATLLAVGDQPFEPKVTLAQVEWAITLVRHGNAAFLKRIDAGEVGEGTDGGRERKVIDLCREFLSLPADHKALRNYKHGKEMQQNGIVPRRYLQQRTQRLAAFEGHKLGHTPALNMAIKTAIDNGALMEVRKDRLVEYSYFGQAYRALCLT</sequence>
<reference evidence="1 2" key="1">
    <citation type="submission" date="2021-08" db="EMBL/GenBank/DDBJ databases">
        <authorList>
            <person name="Tuo L."/>
        </authorList>
    </citation>
    <scope>NUCLEOTIDE SEQUENCE [LARGE SCALE GENOMIC DNA]</scope>
    <source>
        <strain evidence="1 2">JCM 31229</strain>
    </source>
</reference>
<proteinExistence type="predicted"/>
<accession>A0ABS7PJC1</accession>
<comment type="caution">
    <text evidence="1">The sequence shown here is derived from an EMBL/GenBank/DDBJ whole genome shotgun (WGS) entry which is preliminary data.</text>
</comment>
<gene>
    <name evidence="1" type="ORF">K7G82_03700</name>
</gene>
<dbReference type="Proteomes" id="UP000706039">
    <property type="component" value="Unassembled WGS sequence"/>
</dbReference>
<dbReference type="RefSeq" id="WP_222988496.1">
    <property type="nucleotide sequence ID" value="NZ_JAINVV010000002.1"/>
</dbReference>
<dbReference type="InterPro" id="IPR025048">
    <property type="entry name" value="DUF3987"/>
</dbReference>
<keyword evidence="2" id="KW-1185">Reference proteome</keyword>
<protein>
    <submittedName>
        <fullName evidence="1">DUF3987 domain-containing protein</fullName>
    </submittedName>
</protein>
<name>A0ABS7PJC1_9SPHN</name>
<organism evidence="1 2">
    <name type="scientific">Sphingomonas colocasiae</name>
    <dbReference type="NCBI Taxonomy" id="1848973"/>
    <lineage>
        <taxon>Bacteria</taxon>
        <taxon>Pseudomonadati</taxon>
        <taxon>Pseudomonadota</taxon>
        <taxon>Alphaproteobacteria</taxon>
        <taxon>Sphingomonadales</taxon>
        <taxon>Sphingomonadaceae</taxon>
        <taxon>Sphingomonas</taxon>
    </lineage>
</organism>